<organism evidence="3 4">
    <name type="scientific">Luteimonas salinilitoris</name>
    <dbReference type="NCBI Taxonomy" id="3237697"/>
    <lineage>
        <taxon>Bacteria</taxon>
        <taxon>Pseudomonadati</taxon>
        <taxon>Pseudomonadota</taxon>
        <taxon>Gammaproteobacteria</taxon>
        <taxon>Lysobacterales</taxon>
        <taxon>Lysobacteraceae</taxon>
        <taxon>Luteimonas</taxon>
    </lineage>
</organism>
<dbReference type="InterPro" id="IPR032710">
    <property type="entry name" value="NTF2-like_dom_sf"/>
</dbReference>
<dbReference type="InterPro" id="IPR027843">
    <property type="entry name" value="DUF4440"/>
</dbReference>
<keyword evidence="4" id="KW-1185">Reference proteome</keyword>
<accession>A0ABV4HQQ4</accession>
<sequence length="179" mass="20023">MRKSAIVAIAAVIGLALAPAGQVCEAAQPEAASIEVSDQVRAELFAARETIWRAFFNDDPAQVEALLGPELIAIQQHQERWEDRDRLVALARGIQQQDVRILRLEFPQTEIQVFGDVAVMYYTYVFETGDGQKSATDAGRGTEIFVRRDGRWIDVGWHLDSGAFVRRGETWVRLDPAPQ</sequence>
<name>A0ABV4HQQ4_9GAMM</name>
<evidence type="ECO:0000256" key="1">
    <source>
        <dbReference type="SAM" id="SignalP"/>
    </source>
</evidence>
<dbReference type="Proteomes" id="UP001566331">
    <property type="component" value="Unassembled WGS sequence"/>
</dbReference>
<feature type="signal peptide" evidence="1">
    <location>
        <begin position="1"/>
        <end position="18"/>
    </location>
</feature>
<keyword evidence="1" id="KW-0732">Signal</keyword>
<dbReference type="Pfam" id="PF14534">
    <property type="entry name" value="DUF4440"/>
    <property type="match status" value="1"/>
</dbReference>
<proteinExistence type="predicted"/>
<dbReference type="Gene3D" id="3.10.450.50">
    <property type="match status" value="1"/>
</dbReference>
<protein>
    <submittedName>
        <fullName evidence="3">Nuclear transport factor 2 family protein</fullName>
    </submittedName>
</protein>
<evidence type="ECO:0000259" key="2">
    <source>
        <dbReference type="Pfam" id="PF14534"/>
    </source>
</evidence>
<gene>
    <name evidence="3" type="ORF">AB6713_10690</name>
</gene>
<comment type="caution">
    <text evidence="3">The sequence shown here is derived from an EMBL/GenBank/DDBJ whole genome shotgun (WGS) entry which is preliminary data.</text>
</comment>
<dbReference type="EMBL" id="JBFWIC010000012">
    <property type="protein sequence ID" value="MEZ0475077.1"/>
    <property type="molecule type" value="Genomic_DNA"/>
</dbReference>
<evidence type="ECO:0000313" key="4">
    <source>
        <dbReference type="Proteomes" id="UP001566331"/>
    </source>
</evidence>
<evidence type="ECO:0000313" key="3">
    <source>
        <dbReference type="EMBL" id="MEZ0475077.1"/>
    </source>
</evidence>
<dbReference type="RefSeq" id="WP_370564868.1">
    <property type="nucleotide sequence ID" value="NZ_JBFWIB010000011.1"/>
</dbReference>
<feature type="domain" description="DUF4440" evidence="2">
    <location>
        <begin position="46"/>
        <end position="152"/>
    </location>
</feature>
<feature type="chain" id="PRO_5046083205" evidence="1">
    <location>
        <begin position="19"/>
        <end position="179"/>
    </location>
</feature>
<reference evidence="3 4" key="1">
    <citation type="submission" date="2024-07" db="EMBL/GenBank/DDBJ databases">
        <title>Luteimonas salilacus sp. nov., isolated from the shore soil of Salt Lake in Tibet of China.</title>
        <authorList>
            <person name="Zhang X."/>
            <person name="Li A."/>
        </authorList>
    </citation>
    <scope>NUCLEOTIDE SEQUENCE [LARGE SCALE GENOMIC DNA]</scope>
    <source>
        <strain evidence="3 4">B3-2-R+30</strain>
    </source>
</reference>
<dbReference type="SUPFAM" id="SSF54427">
    <property type="entry name" value="NTF2-like"/>
    <property type="match status" value="1"/>
</dbReference>